<accession>A0AAD7FNL9</accession>
<reference evidence="2" key="1">
    <citation type="submission" date="2023-03" db="EMBL/GenBank/DDBJ databases">
        <title>Massive genome expansion in bonnet fungi (Mycena s.s.) driven by repeated elements and novel gene families across ecological guilds.</title>
        <authorList>
            <consortium name="Lawrence Berkeley National Laboratory"/>
            <person name="Harder C.B."/>
            <person name="Miyauchi S."/>
            <person name="Viragh M."/>
            <person name="Kuo A."/>
            <person name="Thoen E."/>
            <person name="Andreopoulos B."/>
            <person name="Lu D."/>
            <person name="Skrede I."/>
            <person name="Drula E."/>
            <person name="Henrissat B."/>
            <person name="Morin E."/>
            <person name="Kohler A."/>
            <person name="Barry K."/>
            <person name="LaButti K."/>
            <person name="Morin E."/>
            <person name="Salamov A."/>
            <person name="Lipzen A."/>
            <person name="Mereny Z."/>
            <person name="Hegedus B."/>
            <person name="Baldrian P."/>
            <person name="Stursova M."/>
            <person name="Weitz H."/>
            <person name="Taylor A."/>
            <person name="Grigoriev I.V."/>
            <person name="Nagy L.G."/>
            <person name="Martin F."/>
            <person name="Kauserud H."/>
        </authorList>
    </citation>
    <scope>NUCLEOTIDE SEQUENCE</scope>
    <source>
        <strain evidence="2">9284</strain>
    </source>
</reference>
<keyword evidence="1" id="KW-0472">Membrane</keyword>
<sequence length="171" mass="18823">MPEIVVEGPDGLSSLKATTLRGPQPIPTTHYHFYRPGATMPGDSSNDGAAYLVGLIWVFFMLWVFGLLPKRVPRIPLDGITQVFQRWRPPQLPPQKVSSEEVSEDVLAPPFALRRQAHLAAELRAAKESLKGRGTGVDARRLKARIRVLEGLQSSALTPDSEESGDREASE</sequence>
<keyword evidence="1" id="KW-1133">Transmembrane helix</keyword>
<gene>
    <name evidence="2" type="ORF">FB45DRAFT_908849</name>
</gene>
<comment type="caution">
    <text evidence="2">The sequence shown here is derived from an EMBL/GenBank/DDBJ whole genome shotgun (WGS) entry which is preliminary data.</text>
</comment>
<evidence type="ECO:0000313" key="2">
    <source>
        <dbReference type="EMBL" id="KAJ7634416.1"/>
    </source>
</evidence>
<organism evidence="2 3">
    <name type="scientific">Roridomyces roridus</name>
    <dbReference type="NCBI Taxonomy" id="1738132"/>
    <lineage>
        <taxon>Eukaryota</taxon>
        <taxon>Fungi</taxon>
        <taxon>Dikarya</taxon>
        <taxon>Basidiomycota</taxon>
        <taxon>Agaricomycotina</taxon>
        <taxon>Agaricomycetes</taxon>
        <taxon>Agaricomycetidae</taxon>
        <taxon>Agaricales</taxon>
        <taxon>Marasmiineae</taxon>
        <taxon>Mycenaceae</taxon>
        <taxon>Roridomyces</taxon>
    </lineage>
</organism>
<evidence type="ECO:0000256" key="1">
    <source>
        <dbReference type="SAM" id="Phobius"/>
    </source>
</evidence>
<name>A0AAD7FNL9_9AGAR</name>
<proteinExistence type="predicted"/>
<feature type="transmembrane region" description="Helical" evidence="1">
    <location>
        <begin position="49"/>
        <end position="68"/>
    </location>
</feature>
<dbReference type="AlphaFoldDB" id="A0AAD7FNL9"/>
<keyword evidence="3" id="KW-1185">Reference proteome</keyword>
<evidence type="ECO:0000313" key="3">
    <source>
        <dbReference type="Proteomes" id="UP001221142"/>
    </source>
</evidence>
<dbReference type="Proteomes" id="UP001221142">
    <property type="component" value="Unassembled WGS sequence"/>
</dbReference>
<protein>
    <submittedName>
        <fullName evidence="2">Uncharacterized protein</fullName>
    </submittedName>
</protein>
<dbReference type="EMBL" id="JARKIF010000007">
    <property type="protein sequence ID" value="KAJ7634416.1"/>
    <property type="molecule type" value="Genomic_DNA"/>
</dbReference>
<keyword evidence="1" id="KW-0812">Transmembrane</keyword>